<keyword evidence="5 7" id="KW-1133">Transmembrane helix</keyword>
<evidence type="ECO:0000256" key="4">
    <source>
        <dbReference type="ARBA" id="ARBA00022748"/>
    </source>
</evidence>
<evidence type="ECO:0000256" key="6">
    <source>
        <dbReference type="ARBA" id="ARBA00023136"/>
    </source>
</evidence>
<dbReference type="PANTHER" id="PTHR30071:SF1">
    <property type="entry name" value="CYTOCHROME B_B6 PROTEIN-RELATED"/>
    <property type="match status" value="1"/>
</dbReference>
<feature type="transmembrane region" description="Helical" evidence="7">
    <location>
        <begin position="158"/>
        <end position="178"/>
    </location>
</feature>
<dbReference type="EMBL" id="KP165387">
    <property type="protein sequence ID" value="AJF22863.1"/>
    <property type="molecule type" value="Genomic_DNA"/>
</dbReference>
<reference evidence="9" key="1">
    <citation type="journal article" date="2014" name="Nucleic Acids Res.">
        <title>Widespread occurrence of organelle genome-encoded 5S rRNAs including permuted molecules.</title>
        <authorList>
            <person name="Valach M."/>
            <person name="Burger G."/>
            <person name="Gray M.W."/>
            <person name="Lang B.F."/>
        </authorList>
    </citation>
    <scope>NUCLEOTIDE SEQUENCE</scope>
    <source>
        <strain evidence="9">ATCC 50740</strain>
    </source>
</reference>
<dbReference type="PRINTS" id="PR01386">
    <property type="entry name" value="CCMCBIOGNSIS"/>
</dbReference>
<keyword evidence="6 7" id="KW-0472">Membrane</keyword>
<evidence type="ECO:0000256" key="1">
    <source>
        <dbReference type="ARBA" id="ARBA00004141"/>
    </source>
</evidence>
<dbReference type="GO" id="GO:0020037">
    <property type="term" value="F:heme binding"/>
    <property type="evidence" value="ECO:0007669"/>
    <property type="project" value="InterPro"/>
</dbReference>
<feature type="transmembrane region" description="Helical" evidence="7">
    <location>
        <begin position="198"/>
        <end position="221"/>
    </location>
</feature>
<evidence type="ECO:0000256" key="2">
    <source>
        <dbReference type="ARBA" id="ARBA00005840"/>
    </source>
</evidence>
<comment type="subcellular location">
    <subcellularLocation>
        <location evidence="1">Membrane</location>
        <topology evidence="1">Multi-pass membrane protein</topology>
    </subcellularLocation>
</comment>
<keyword evidence="4" id="KW-0201">Cytochrome c-type biogenesis</keyword>
<protein>
    <submittedName>
        <fullName evidence="9">ABC transporter subunit C</fullName>
    </submittedName>
</protein>
<comment type="similarity">
    <text evidence="2">Belongs to the CcmC/CycZ/HelC family.</text>
</comment>
<sequence length="239" mass="27784">MNNYIEYTKPINILLKSTNVIMWVFFIIITLISASFYIIFGYISNDLQQGQNYMILYIHVPSAWMALMIYLFISISSGVYLINRNPIVHIFTTGGLYLGSIFTLITLVTGSLWGKPMWGTYWVWDARLTSVFILFIIYIINIFINISDKNNNRAVTSSIIVLVGLINIPIIKASVEWWSTLHQPSSIYQLNSAIHASMLIPLLYMTIAFLLIYLLLLLIYLRNEIIKRKTEFYKIYHKK</sequence>
<dbReference type="GO" id="GO:0017004">
    <property type="term" value="P:cytochrome complex assembly"/>
    <property type="evidence" value="ECO:0007669"/>
    <property type="project" value="UniProtKB-KW"/>
</dbReference>
<organism evidence="9">
    <name type="scientific">Malawimonas californiana</name>
    <name type="common">Flagellated protozoan</name>
    <dbReference type="NCBI Taxonomy" id="221722"/>
    <lineage>
        <taxon>Eukaryota</taxon>
        <taxon>Malawimonadida</taxon>
        <taxon>Malawimonadidae</taxon>
        <taxon>Malawimonas</taxon>
    </lineage>
</organism>
<dbReference type="InterPro" id="IPR045062">
    <property type="entry name" value="Cyt_c_biogenesis_CcsA/CcmC"/>
</dbReference>
<dbReference type="AlphaFoldDB" id="A0A0B5GMU1"/>
<feature type="domain" description="Cytochrome c assembly protein" evidence="8">
    <location>
        <begin position="14"/>
        <end position="182"/>
    </location>
</feature>
<keyword evidence="3 7" id="KW-0812">Transmembrane</keyword>
<geneLocation type="mitochondrion" evidence="9"/>
<feature type="transmembrane region" description="Helical" evidence="7">
    <location>
        <begin position="94"/>
        <end position="114"/>
    </location>
</feature>
<dbReference type="GeneID" id="22976062"/>
<dbReference type="RefSeq" id="YP_009118078.1">
    <property type="nucleotide sequence ID" value="NC_026311.1"/>
</dbReference>
<evidence type="ECO:0000256" key="3">
    <source>
        <dbReference type="ARBA" id="ARBA00022692"/>
    </source>
</evidence>
<dbReference type="InterPro" id="IPR003557">
    <property type="entry name" value="Cyt_c_biogenesis_CcmC"/>
</dbReference>
<evidence type="ECO:0000256" key="5">
    <source>
        <dbReference type="ARBA" id="ARBA00022989"/>
    </source>
</evidence>
<gene>
    <name evidence="9" type="primary">ccmC</name>
</gene>
<feature type="transmembrane region" description="Helical" evidence="7">
    <location>
        <begin position="126"/>
        <end position="146"/>
    </location>
</feature>
<dbReference type="NCBIfam" id="TIGR01191">
    <property type="entry name" value="ccmC"/>
    <property type="match status" value="1"/>
</dbReference>
<feature type="transmembrane region" description="Helical" evidence="7">
    <location>
        <begin position="63"/>
        <end position="82"/>
    </location>
</feature>
<evidence type="ECO:0000259" key="8">
    <source>
        <dbReference type="Pfam" id="PF01578"/>
    </source>
</evidence>
<dbReference type="GO" id="GO:0015232">
    <property type="term" value="F:heme transmembrane transporter activity"/>
    <property type="evidence" value="ECO:0007669"/>
    <property type="project" value="InterPro"/>
</dbReference>
<dbReference type="PANTHER" id="PTHR30071">
    <property type="entry name" value="HEME EXPORTER PROTEIN C"/>
    <property type="match status" value="1"/>
</dbReference>
<name>A0A0B5GMU1_MALCL</name>
<dbReference type="InterPro" id="IPR002541">
    <property type="entry name" value="Cyt_c_assembly"/>
</dbReference>
<proteinExistence type="inferred from homology"/>
<keyword evidence="9" id="KW-0496">Mitochondrion</keyword>
<dbReference type="Pfam" id="PF01578">
    <property type="entry name" value="Cytochrom_C_asm"/>
    <property type="match status" value="1"/>
</dbReference>
<accession>A0A0B5GMU1</accession>
<dbReference type="GO" id="GO:0005886">
    <property type="term" value="C:plasma membrane"/>
    <property type="evidence" value="ECO:0007669"/>
    <property type="project" value="TreeGrafter"/>
</dbReference>
<feature type="transmembrane region" description="Helical" evidence="7">
    <location>
        <begin position="20"/>
        <end position="43"/>
    </location>
</feature>
<evidence type="ECO:0000313" key="9">
    <source>
        <dbReference type="EMBL" id="AJF22863.1"/>
    </source>
</evidence>
<evidence type="ECO:0000256" key="7">
    <source>
        <dbReference type="SAM" id="Phobius"/>
    </source>
</evidence>